<reference evidence="1" key="2">
    <citation type="journal article" date="2015" name="Fish Shellfish Immunol.">
        <title>Early steps in the European eel (Anguilla anguilla)-Vibrio vulnificus interaction in the gills: Role of the RtxA13 toxin.</title>
        <authorList>
            <person name="Callol A."/>
            <person name="Pajuelo D."/>
            <person name="Ebbesson L."/>
            <person name="Teles M."/>
            <person name="MacKenzie S."/>
            <person name="Amaro C."/>
        </authorList>
    </citation>
    <scope>NUCLEOTIDE SEQUENCE</scope>
</reference>
<reference evidence="1" key="1">
    <citation type="submission" date="2014-11" db="EMBL/GenBank/DDBJ databases">
        <authorList>
            <person name="Amaro Gonzalez C."/>
        </authorList>
    </citation>
    <scope>NUCLEOTIDE SEQUENCE</scope>
</reference>
<protein>
    <submittedName>
        <fullName evidence="1">Uncharacterized protein</fullName>
    </submittedName>
</protein>
<sequence length="25" mass="2609">MVAISCLTENRRVPCGAFQGKAGSL</sequence>
<accession>A0A0E9UWG2</accession>
<proteinExistence type="predicted"/>
<dbReference type="AlphaFoldDB" id="A0A0E9UWG2"/>
<evidence type="ECO:0000313" key="1">
    <source>
        <dbReference type="EMBL" id="JAH70162.1"/>
    </source>
</evidence>
<organism evidence="1">
    <name type="scientific">Anguilla anguilla</name>
    <name type="common">European freshwater eel</name>
    <name type="synonym">Muraena anguilla</name>
    <dbReference type="NCBI Taxonomy" id="7936"/>
    <lineage>
        <taxon>Eukaryota</taxon>
        <taxon>Metazoa</taxon>
        <taxon>Chordata</taxon>
        <taxon>Craniata</taxon>
        <taxon>Vertebrata</taxon>
        <taxon>Euteleostomi</taxon>
        <taxon>Actinopterygii</taxon>
        <taxon>Neopterygii</taxon>
        <taxon>Teleostei</taxon>
        <taxon>Anguilliformes</taxon>
        <taxon>Anguillidae</taxon>
        <taxon>Anguilla</taxon>
    </lineage>
</organism>
<name>A0A0E9UWG2_ANGAN</name>
<dbReference type="EMBL" id="GBXM01038415">
    <property type="protein sequence ID" value="JAH70162.1"/>
    <property type="molecule type" value="Transcribed_RNA"/>
</dbReference>